<evidence type="ECO:0000313" key="4">
    <source>
        <dbReference type="Proteomes" id="UP000044071"/>
    </source>
</evidence>
<dbReference type="RefSeq" id="WP_043874837.1">
    <property type="nucleotide sequence ID" value="NZ_CCVW01000003.1"/>
</dbReference>
<dbReference type="Pfam" id="PF22035">
    <property type="entry name" value="Lpg0393_VPS9"/>
    <property type="match status" value="1"/>
</dbReference>
<feature type="coiled-coil region" evidence="1">
    <location>
        <begin position="170"/>
        <end position="197"/>
    </location>
</feature>
<dbReference type="Proteomes" id="UP000044071">
    <property type="component" value="Unassembled WGS sequence"/>
</dbReference>
<dbReference type="AlphaFoldDB" id="A0A078L2S0"/>
<protein>
    <recommendedName>
        <fullName evidence="2">VPS9 domain-containing protein</fullName>
    </recommendedName>
</protein>
<keyword evidence="4" id="KW-1185">Reference proteome</keyword>
<dbReference type="InterPro" id="IPR003123">
    <property type="entry name" value="VPS9"/>
</dbReference>
<dbReference type="PROSITE" id="PS51205">
    <property type="entry name" value="VPS9"/>
    <property type="match status" value="1"/>
</dbReference>
<proteinExistence type="predicted"/>
<organism evidence="3 4">
    <name type="scientific">Legionella massiliensis</name>
    <dbReference type="NCBI Taxonomy" id="1034943"/>
    <lineage>
        <taxon>Bacteria</taxon>
        <taxon>Pseudomonadati</taxon>
        <taxon>Pseudomonadota</taxon>
        <taxon>Gammaproteobacteria</taxon>
        <taxon>Legionellales</taxon>
        <taxon>Legionellaceae</taxon>
        <taxon>Legionella</taxon>
    </lineage>
</organism>
<evidence type="ECO:0000256" key="1">
    <source>
        <dbReference type="SAM" id="Coils"/>
    </source>
</evidence>
<evidence type="ECO:0000259" key="2">
    <source>
        <dbReference type="PROSITE" id="PS51205"/>
    </source>
</evidence>
<evidence type="ECO:0000313" key="3">
    <source>
        <dbReference type="EMBL" id="CDZ78323.1"/>
    </source>
</evidence>
<keyword evidence="1" id="KW-0175">Coiled coil</keyword>
<sequence>MESAQDFVNALREGKYYEAMQLLNVVRNQYSNILEKAIGADELISLIHYELCKTDLAKKDLEKLHFFSEYLRVTGLNPPEEFAYSLTSIKGACQLVLSMKEDKEFRETILSCRITNKQEYELFNGNNSAFSELVVRATKRPQRHLDELMNSQLNQQALLKNIKKMKPSESANFKRNIKQIQTDIEKANEQSKLEEQLREKNRPVIQAIIEYRDFLKAKIKEESINRDDPNLSSAQRGLVNRERALQTFLNNYEYFLLRQGLIEAAKAAYDTCFENEPDSAEILFLQKLSDVPVFSQYMEQVDAQVDAREENNPEPLEVDIKEANKQPELDPKILEKNRRLIEIIEDYSGFLQAKIEKEGINRDDQDLSPIQEKLVNRAEALEAFLRVSEESANTKPLIADATSAFKTCLANQPDWSERPFLQKLTDVLSLGIKPIYRTFFSQEAKHLAKLSDEVVAQSPKMGG</sequence>
<dbReference type="EMBL" id="CCSB01000003">
    <property type="protein sequence ID" value="CDZ78323.1"/>
    <property type="molecule type" value="Genomic_DNA"/>
</dbReference>
<gene>
    <name evidence="3" type="ORF">BN59_02633</name>
</gene>
<feature type="domain" description="VPS9" evidence="2">
    <location>
        <begin position="1"/>
        <end position="105"/>
    </location>
</feature>
<accession>A0A078L2S0</accession>
<name>A0A078L2S0_9GAMM</name>
<reference evidence="3 4" key="1">
    <citation type="submission" date="2014-06" db="EMBL/GenBank/DDBJ databases">
        <authorList>
            <person name="Urmite Genomes Urmite Genomes"/>
        </authorList>
    </citation>
    <scope>NUCLEOTIDE SEQUENCE [LARGE SCALE GENOMIC DNA]</scope>
</reference>
<dbReference type="OrthoDB" id="5648585at2"/>
<dbReference type="InterPro" id="IPR054178">
    <property type="entry name" value="Lpg0393-like_VPS9"/>
</dbReference>